<dbReference type="NCBIfam" id="NF004231">
    <property type="entry name" value="PRK05679.1"/>
    <property type="match status" value="1"/>
</dbReference>
<evidence type="ECO:0000256" key="2">
    <source>
        <dbReference type="ARBA" id="ARBA00022630"/>
    </source>
</evidence>
<dbReference type="InterPro" id="IPR012349">
    <property type="entry name" value="Split_barrel_FMN-bd"/>
</dbReference>
<dbReference type="PANTHER" id="PTHR10851">
    <property type="entry name" value="PYRIDOXINE-5-PHOSPHATE OXIDASE"/>
    <property type="match status" value="1"/>
</dbReference>
<accession>A0ABT5YIX6</accession>
<comment type="catalytic activity">
    <reaction evidence="6">
        <text>pyridoxine 5'-phosphate + O2 = pyridoxal 5'-phosphate + H2O2</text>
        <dbReference type="Rhea" id="RHEA:15149"/>
        <dbReference type="ChEBI" id="CHEBI:15379"/>
        <dbReference type="ChEBI" id="CHEBI:16240"/>
        <dbReference type="ChEBI" id="CHEBI:58589"/>
        <dbReference type="ChEBI" id="CHEBI:597326"/>
        <dbReference type="EC" id="1.4.3.5"/>
    </reaction>
</comment>
<evidence type="ECO:0000256" key="5">
    <source>
        <dbReference type="ARBA" id="ARBA00023096"/>
    </source>
</evidence>
<dbReference type="InterPro" id="IPR019576">
    <property type="entry name" value="Pyridoxamine_oxidase_dimer_C"/>
</dbReference>
<dbReference type="HAMAP" id="MF_01629">
    <property type="entry name" value="PdxH"/>
    <property type="match status" value="1"/>
</dbReference>
<feature type="binding site" evidence="6">
    <location>
        <position position="72"/>
    </location>
    <ligand>
        <name>FMN</name>
        <dbReference type="ChEBI" id="CHEBI:58210"/>
    </ligand>
</feature>
<keyword evidence="3 6" id="KW-0288">FMN</keyword>
<dbReference type="Proteomes" id="UP001215503">
    <property type="component" value="Unassembled WGS sequence"/>
</dbReference>
<feature type="binding site" evidence="6">
    <location>
        <begin position="180"/>
        <end position="182"/>
    </location>
    <ligand>
        <name>substrate</name>
    </ligand>
</feature>
<comment type="caution">
    <text evidence="9">The sequence shown here is derived from an EMBL/GenBank/DDBJ whole genome shotgun (WGS) entry which is preliminary data.</text>
</comment>
<keyword evidence="10" id="KW-1185">Reference proteome</keyword>
<dbReference type="GO" id="GO:0004733">
    <property type="term" value="F:pyridoxamine phosphate oxidase activity"/>
    <property type="evidence" value="ECO:0007669"/>
    <property type="project" value="UniProtKB-EC"/>
</dbReference>
<name>A0ABT5YIX6_9PROT</name>
<comment type="function">
    <text evidence="6">Catalyzes the oxidation of either pyridoxine 5'-phosphate (PNP) or pyridoxamine 5'-phosphate (PMP) into pyridoxal 5'-phosphate (PLP).</text>
</comment>
<comment type="cofactor">
    <cofactor evidence="6">
        <name>FMN</name>
        <dbReference type="ChEBI" id="CHEBI:58210"/>
    </cofactor>
    <text evidence="6">Binds 1 FMN per subunit.</text>
</comment>
<dbReference type="EC" id="1.4.3.5" evidence="6"/>
<comment type="subunit">
    <text evidence="6">Homodimer.</text>
</comment>
<feature type="binding site" evidence="6">
    <location>
        <begin position="65"/>
        <end position="66"/>
    </location>
    <ligand>
        <name>FMN</name>
        <dbReference type="ChEBI" id="CHEBI:58210"/>
    </ligand>
</feature>
<sequence>MPAIFNPDSPADDPLALFHGWLAEAEEKEINDPTGMALATADAQGRPSLRMVLLKGADDGGFTFYTNVESRKGEQLTANPNAALLFHWKSLRRQVRVEGPVSVVTPEQADTYFESRPRQSRIGAWASQQSRPLESRFALEKRVARYAAKYATGTVPRPAYWTGFRVAPLRIEFWQDGAFRLHDRALYSRDAEDQPWQKQRLYP</sequence>
<dbReference type="SUPFAM" id="SSF50475">
    <property type="entry name" value="FMN-binding split barrel"/>
    <property type="match status" value="1"/>
</dbReference>
<feature type="binding site" evidence="6">
    <location>
        <begin position="129"/>
        <end position="130"/>
    </location>
    <ligand>
        <name>FMN</name>
        <dbReference type="ChEBI" id="CHEBI:58210"/>
    </ligand>
</feature>
<evidence type="ECO:0000256" key="4">
    <source>
        <dbReference type="ARBA" id="ARBA00023002"/>
    </source>
</evidence>
<comment type="pathway">
    <text evidence="6">Cofactor metabolism; pyridoxal 5'-phosphate salvage; pyridoxal 5'-phosphate from pyridoxamine 5'-phosphate: step 1/1.</text>
</comment>
<keyword evidence="5 6" id="KW-0664">Pyridoxine biosynthesis</keyword>
<keyword evidence="4 6" id="KW-0560">Oxidoreductase</keyword>
<feature type="domain" description="Pyridoxine 5'-phosphate oxidase dimerisation C-terminal" evidence="8">
    <location>
        <begin position="161"/>
        <end position="203"/>
    </location>
</feature>
<dbReference type="Pfam" id="PF01243">
    <property type="entry name" value="PNPOx_N"/>
    <property type="match status" value="1"/>
</dbReference>
<feature type="binding site" evidence="6">
    <location>
        <position position="112"/>
    </location>
    <ligand>
        <name>substrate</name>
    </ligand>
</feature>
<evidence type="ECO:0000259" key="8">
    <source>
        <dbReference type="Pfam" id="PF10590"/>
    </source>
</evidence>
<comment type="pathway">
    <text evidence="6">Cofactor metabolism; pyridoxal 5'-phosphate salvage; pyridoxal 5'-phosphate from pyridoxine 5'-phosphate: step 1/1.</text>
</comment>
<dbReference type="InterPro" id="IPR011576">
    <property type="entry name" value="Pyridox_Oxase_N"/>
</dbReference>
<proteinExistence type="inferred from homology"/>
<comment type="similarity">
    <text evidence="1 6">Belongs to the pyridoxamine 5'-phosphate oxidase family.</text>
</comment>
<feature type="binding site" evidence="6">
    <location>
        <position position="94"/>
    </location>
    <ligand>
        <name>FMN</name>
        <dbReference type="ChEBI" id="CHEBI:58210"/>
    </ligand>
</feature>
<evidence type="ECO:0000313" key="10">
    <source>
        <dbReference type="Proteomes" id="UP001215503"/>
    </source>
</evidence>
<comment type="catalytic activity">
    <reaction evidence="6">
        <text>pyridoxamine 5'-phosphate + O2 + H2O = pyridoxal 5'-phosphate + H2O2 + NH4(+)</text>
        <dbReference type="Rhea" id="RHEA:15817"/>
        <dbReference type="ChEBI" id="CHEBI:15377"/>
        <dbReference type="ChEBI" id="CHEBI:15379"/>
        <dbReference type="ChEBI" id="CHEBI:16240"/>
        <dbReference type="ChEBI" id="CHEBI:28938"/>
        <dbReference type="ChEBI" id="CHEBI:58451"/>
        <dbReference type="ChEBI" id="CHEBI:597326"/>
        <dbReference type="EC" id="1.4.3.5"/>
    </reaction>
</comment>
<dbReference type="PIRSF" id="PIRSF000190">
    <property type="entry name" value="Pyd_amn-ph_oxd"/>
    <property type="match status" value="1"/>
</dbReference>
<feature type="binding site" evidence="6">
    <location>
        <position position="184"/>
    </location>
    <ligand>
        <name>FMN</name>
        <dbReference type="ChEBI" id="CHEBI:58210"/>
    </ligand>
</feature>
<dbReference type="PROSITE" id="PS01064">
    <property type="entry name" value="PYRIDOX_OXIDASE"/>
    <property type="match status" value="1"/>
</dbReference>
<dbReference type="PANTHER" id="PTHR10851:SF0">
    <property type="entry name" value="PYRIDOXINE-5'-PHOSPHATE OXIDASE"/>
    <property type="match status" value="1"/>
</dbReference>
<dbReference type="InterPro" id="IPR019740">
    <property type="entry name" value="Pyridox_Oxase_CS"/>
</dbReference>
<feature type="binding site" evidence="6">
    <location>
        <begin position="50"/>
        <end position="55"/>
    </location>
    <ligand>
        <name>FMN</name>
        <dbReference type="ChEBI" id="CHEBI:58210"/>
    </ligand>
</feature>
<protein>
    <recommendedName>
        <fullName evidence="6">Pyridoxine/pyridoxamine 5'-phosphate oxidase</fullName>
        <ecNumber evidence="6">1.4.3.5</ecNumber>
    </recommendedName>
    <alternativeName>
        <fullName evidence="6">PNP/PMP oxidase</fullName>
        <shortName evidence="6">PNPOx</shortName>
    </alternativeName>
    <alternativeName>
        <fullName evidence="6">Pyridoxal 5'-phosphate synthase</fullName>
    </alternativeName>
</protein>
<gene>
    <name evidence="6 9" type="primary">pdxH</name>
    <name evidence="9" type="ORF">P2G67_02760</name>
</gene>
<evidence type="ECO:0000313" key="9">
    <source>
        <dbReference type="EMBL" id="MDF2094895.1"/>
    </source>
</evidence>
<feature type="binding site" evidence="6">
    <location>
        <position position="174"/>
    </location>
    <ligand>
        <name>FMN</name>
        <dbReference type="ChEBI" id="CHEBI:58210"/>
    </ligand>
</feature>
<dbReference type="Pfam" id="PF10590">
    <property type="entry name" value="PNP_phzG_C"/>
    <property type="match status" value="1"/>
</dbReference>
<dbReference type="Gene3D" id="2.30.110.10">
    <property type="entry name" value="Electron Transport, Fmn-binding Protein, Chain A"/>
    <property type="match status" value="1"/>
</dbReference>
<evidence type="ECO:0000259" key="7">
    <source>
        <dbReference type="Pfam" id="PF01243"/>
    </source>
</evidence>
<dbReference type="InterPro" id="IPR000659">
    <property type="entry name" value="Pyridox_Oxase"/>
</dbReference>
<evidence type="ECO:0000256" key="6">
    <source>
        <dbReference type="HAMAP-Rule" id="MF_01629"/>
    </source>
</evidence>
<evidence type="ECO:0000256" key="3">
    <source>
        <dbReference type="ARBA" id="ARBA00022643"/>
    </source>
</evidence>
<dbReference type="NCBIfam" id="TIGR00558">
    <property type="entry name" value="pdxH"/>
    <property type="match status" value="1"/>
</dbReference>
<keyword evidence="2 6" id="KW-0285">Flavoprotein</keyword>
<feature type="domain" description="Pyridoxamine 5'-phosphate oxidase N-terminal" evidence="7">
    <location>
        <begin position="24"/>
        <end position="147"/>
    </location>
</feature>
<feature type="binding site" evidence="6">
    <location>
        <position position="55"/>
    </location>
    <ligand>
        <name>substrate</name>
    </ligand>
</feature>
<feature type="binding site" evidence="6">
    <location>
        <position position="120"/>
    </location>
    <ligand>
        <name>substrate</name>
    </ligand>
</feature>
<evidence type="ECO:0000256" key="1">
    <source>
        <dbReference type="ARBA" id="ARBA00007301"/>
    </source>
</evidence>
<feature type="binding site" evidence="6">
    <location>
        <position position="116"/>
    </location>
    <ligand>
        <name>substrate</name>
    </ligand>
</feature>
<dbReference type="RefSeq" id="WP_275819788.1">
    <property type="nucleotide sequence ID" value="NZ_JARHUD010000001.1"/>
</dbReference>
<reference evidence="9 10" key="1">
    <citation type="submission" date="2023-03" db="EMBL/GenBank/DDBJ databases">
        <title>Fodinicurvata sp. CAU 1616 isolated from sea sendiment.</title>
        <authorList>
            <person name="Kim W."/>
        </authorList>
    </citation>
    <scope>NUCLEOTIDE SEQUENCE [LARGE SCALE GENOMIC DNA]</scope>
    <source>
        <strain evidence="9 10">CAU 1616</strain>
    </source>
</reference>
<organism evidence="9 10">
    <name type="scientific">Aquibaculum arenosum</name>
    <dbReference type="NCBI Taxonomy" id="3032591"/>
    <lineage>
        <taxon>Bacteria</taxon>
        <taxon>Pseudomonadati</taxon>
        <taxon>Pseudomonadota</taxon>
        <taxon>Alphaproteobacteria</taxon>
        <taxon>Rhodospirillales</taxon>
        <taxon>Rhodovibrionaceae</taxon>
        <taxon>Aquibaculum</taxon>
    </lineage>
</organism>
<dbReference type="EMBL" id="JARHUD010000001">
    <property type="protein sequence ID" value="MDF2094895.1"/>
    <property type="molecule type" value="Genomic_DNA"/>
</dbReference>
<feature type="binding site" evidence="6">
    <location>
        <position position="71"/>
    </location>
    <ligand>
        <name>FMN</name>
        <dbReference type="ChEBI" id="CHEBI:58210"/>
    </ligand>
</feature>